<protein>
    <submittedName>
        <fullName evidence="1">Uncharacterized protein</fullName>
    </submittedName>
</protein>
<reference evidence="1" key="1">
    <citation type="submission" date="2021-02" db="EMBL/GenBank/DDBJ databases">
        <authorList>
            <person name="Dougan E. K."/>
            <person name="Rhodes N."/>
            <person name="Thang M."/>
            <person name="Chan C."/>
        </authorList>
    </citation>
    <scope>NUCLEOTIDE SEQUENCE</scope>
</reference>
<name>A0A812MJT3_SYMPI</name>
<dbReference type="EMBL" id="CAJNIZ010007624">
    <property type="protein sequence ID" value="CAE7259678.1"/>
    <property type="molecule type" value="Genomic_DNA"/>
</dbReference>
<proteinExistence type="predicted"/>
<dbReference type="Proteomes" id="UP000649617">
    <property type="component" value="Unassembled WGS sequence"/>
</dbReference>
<evidence type="ECO:0000313" key="2">
    <source>
        <dbReference type="Proteomes" id="UP000649617"/>
    </source>
</evidence>
<accession>A0A812MJT3</accession>
<gene>
    <name evidence="1" type="ORF">SPIL2461_LOCUS5400</name>
</gene>
<dbReference type="OrthoDB" id="421206at2759"/>
<dbReference type="AlphaFoldDB" id="A0A812MJT3"/>
<feature type="non-terminal residue" evidence="1">
    <location>
        <position position="1"/>
    </location>
</feature>
<keyword evidence="2" id="KW-1185">Reference proteome</keyword>
<sequence>MEAPCTAAKPASFVGAWSPVPTPSMPSMPRRHRREVGRCTLPVGFMGLVLCGHRRRSSGSSLILSAEPLELMSEFDAEDPELRVEAANQVGAMNVTSVLWPPKREQADPAELTPVLQETTVGRFTGSAPPFAAWPFYEAADVTTLEEKDPELEIYKVVDFDSSSGLTRAFALASRWQKQNLGRSAGFDRLGAGVLSGFKHTNPILMRQLQGLNVLTNWQSDQRQSSVFSDEAFAQFIADVEASEFTAREFRAVAPVGREAHVTGLVGTTGSSLAVWTIEKGGEAERSLDSLNIQLCLGHDCLDQGPIAEERLLRLLAARAQKHGLALRCRARFTEKGKLLVPGKALGFKLVPGEQEFAEDTSDQDALSNPDFTKAKTLGMLV</sequence>
<organism evidence="1 2">
    <name type="scientific">Symbiodinium pilosum</name>
    <name type="common">Dinoflagellate</name>
    <dbReference type="NCBI Taxonomy" id="2952"/>
    <lineage>
        <taxon>Eukaryota</taxon>
        <taxon>Sar</taxon>
        <taxon>Alveolata</taxon>
        <taxon>Dinophyceae</taxon>
        <taxon>Suessiales</taxon>
        <taxon>Symbiodiniaceae</taxon>
        <taxon>Symbiodinium</taxon>
    </lineage>
</organism>
<evidence type="ECO:0000313" key="1">
    <source>
        <dbReference type="EMBL" id="CAE7259678.1"/>
    </source>
</evidence>
<comment type="caution">
    <text evidence="1">The sequence shown here is derived from an EMBL/GenBank/DDBJ whole genome shotgun (WGS) entry which is preliminary data.</text>
</comment>